<dbReference type="InterPro" id="IPR027417">
    <property type="entry name" value="P-loop_NTPase"/>
</dbReference>
<proteinExistence type="predicted"/>
<keyword evidence="2" id="KW-1185">Reference proteome</keyword>
<dbReference type="EMBL" id="BORP01000004">
    <property type="protein sequence ID" value="GIO27713.1"/>
    <property type="molecule type" value="Genomic_DNA"/>
</dbReference>
<evidence type="ECO:0000313" key="1">
    <source>
        <dbReference type="EMBL" id="GIO27713.1"/>
    </source>
</evidence>
<comment type="caution">
    <text evidence="1">The sequence shown here is derived from an EMBL/GenBank/DDBJ whole genome shotgun (WGS) entry which is preliminary data.</text>
</comment>
<reference evidence="1" key="1">
    <citation type="submission" date="2021-03" db="EMBL/GenBank/DDBJ databases">
        <title>Antimicrobial resistance genes in bacteria isolated from Japanese honey, and their potential for conferring macrolide and lincosamide resistance in the American foulbrood pathogen Paenibacillus larvae.</title>
        <authorList>
            <person name="Okamoto M."/>
            <person name="Kumagai M."/>
            <person name="Kanamori H."/>
            <person name="Takamatsu D."/>
        </authorList>
    </citation>
    <scope>NUCLEOTIDE SEQUENCE</scope>
    <source>
        <strain evidence="1">J43TS3</strain>
    </source>
</reference>
<name>A0A919XA77_9BACI</name>
<evidence type="ECO:0008006" key="3">
    <source>
        <dbReference type="Google" id="ProtNLM"/>
    </source>
</evidence>
<dbReference type="RefSeq" id="WP_244853576.1">
    <property type="nucleotide sequence ID" value="NZ_BORP01000004.1"/>
</dbReference>
<dbReference type="SUPFAM" id="SSF52540">
    <property type="entry name" value="P-loop containing nucleoside triphosphate hydrolases"/>
    <property type="match status" value="1"/>
</dbReference>
<gene>
    <name evidence="1" type="ORF">J43TS3_23240</name>
</gene>
<sequence>MTLERGIYIITGVMASGKSTISQMLAEKFEKGVHVRGDVFRKMIVKGNIDMTPNYSQSALEQLRLRFKIAAKVVEMYYNAGFSVVVQDNYLGKEVMGFLDEFKSKPIYFITLHPNVNSIINREQKRNKSGYTAWQVETLNNVLLHENPKIGLWIDSSYMTPEETLSEIIKRKKEARIK</sequence>
<evidence type="ECO:0000313" key="2">
    <source>
        <dbReference type="Proteomes" id="UP000676917"/>
    </source>
</evidence>
<dbReference type="Pfam" id="PF07931">
    <property type="entry name" value="CPT"/>
    <property type="match status" value="1"/>
</dbReference>
<dbReference type="AlphaFoldDB" id="A0A919XA77"/>
<organism evidence="1 2">
    <name type="scientific">Ornithinibacillus bavariensis</name>
    <dbReference type="NCBI Taxonomy" id="545502"/>
    <lineage>
        <taxon>Bacteria</taxon>
        <taxon>Bacillati</taxon>
        <taxon>Bacillota</taxon>
        <taxon>Bacilli</taxon>
        <taxon>Bacillales</taxon>
        <taxon>Bacillaceae</taxon>
        <taxon>Ornithinibacillus</taxon>
    </lineage>
</organism>
<dbReference type="Proteomes" id="UP000676917">
    <property type="component" value="Unassembled WGS sequence"/>
</dbReference>
<dbReference type="Gene3D" id="3.40.50.300">
    <property type="entry name" value="P-loop containing nucleotide triphosphate hydrolases"/>
    <property type="match status" value="1"/>
</dbReference>
<protein>
    <recommendedName>
        <fullName evidence="3">Phosphotransferase</fullName>
    </recommendedName>
</protein>
<accession>A0A919XA77</accession>